<evidence type="ECO:0008006" key="3">
    <source>
        <dbReference type="Google" id="ProtNLM"/>
    </source>
</evidence>
<gene>
    <name evidence="1" type="ORF">BZB76_2100</name>
</gene>
<protein>
    <recommendedName>
        <fullName evidence="3">Formate hydrogenlyase regulatory protein HycA</fullName>
    </recommendedName>
</protein>
<comment type="caution">
    <text evidence="1">The sequence shown here is derived from an EMBL/GenBank/DDBJ whole genome shotgun (WGS) entry which is preliminary data.</text>
</comment>
<name>A0A495QTI1_9ACTN</name>
<evidence type="ECO:0000313" key="2">
    <source>
        <dbReference type="Proteomes" id="UP000274601"/>
    </source>
</evidence>
<organism evidence="1 2">
    <name type="scientific">Actinomadura pelletieri DSM 43383</name>
    <dbReference type="NCBI Taxonomy" id="1120940"/>
    <lineage>
        <taxon>Bacteria</taxon>
        <taxon>Bacillati</taxon>
        <taxon>Actinomycetota</taxon>
        <taxon>Actinomycetes</taxon>
        <taxon>Streptosporangiales</taxon>
        <taxon>Thermomonosporaceae</taxon>
        <taxon>Actinomadura</taxon>
    </lineage>
</organism>
<dbReference type="Proteomes" id="UP000274601">
    <property type="component" value="Unassembled WGS sequence"/>
</dbReference>
<sequence>MRASSFIPHMFRILERSAEGLRGDYSAAMAVPDVIPIKHDPGYHTDTIGRCRDGQFFGSVTGVYPKDYKVGPDWQRQMRWYAVLHSFDVEGFHSGSKIWLAGTNRQGARDATQRAEAKLRQWLDDVPDRTYGDVAVRPFQVEVDEIVFGLVVERRRGRRNWAELYPQELGFGPPWDGLYST</sequence>
<dbReference type="AlphaFoldDB" id="A0A495QTI1"/>
<proteinExistence type="predicted"/>
<accession>A0A495QTI1</accession>
<reference evidence="1 2" key="1">
    <citation type="submission" date="2018-10" db="EMBL/GenBank/DDBJ databases">
        <title>Genomic Encyclopedia of Archaeal and Bacterial Type Strains, Phase II (KMG-II): from individual species to whole genera.</title>
        <authorList>
            <person name="Goeker M."/>
        </authorList>
    </citation>
    <scope>NUCLEOTIDE SEQUENCE [LARGE SCALE GENOMIC DNA]</scope>
    <source>
        <strain evidence="1 2">DSM 43383</strain>
    </source>
</reference>
<dbReference type="EMBL" id="RBWU01000002">
    <property type="protein sequence ID" value="RKS76741.1"/>
    <property type="molecule type" value="Genomic_DNA"/>
</dbReference>
<keyword evidence="2" id="KW-1185">Reference proteome</keyword>
<evidence type="ECO:0000313" key="1">
    <source>
        <dbReference type="EMBL" id="RKS76741.1"/>
    </source>
</evidence>